<dbReference type="EMBL" id="BT066203">
    <property type="protein sequence ID" value="ACN32079.1"/>
    <property type="molecule type" value="mRNA"/>
</dbReference>
<name>C0PD34_MAIZE</name>
<evidence type="ECO:0000256" key="1">
    <source>
        <dbReference type="SAM" id="MobiDB-lite"/>
    </source>
</evidence>
<accession>C0PD34</accession>
<dbReference type="KEGG" id="zma:100383107"/>
<dbReference type="HOGENOM" id="CLU_1009575_0_0_1"/>
<reference evidence="2" key="1">
    <citation type="journal article" date="2009" name="PLoS Genet.">
        <title>Sequencing, mapping, and analysis of 27,455 maize full-length cDNAs.</title>
        <authorList>
            <person name="Soderlund C."/>
            <person name="Descour A."/>
            <person name="Kudrna D."/>
            <person name="Bomhoff M."/>
            <person name="Boyd L."/>
            <person name="Currie J."/>
            <person name="Angelova A."/>
            <person name="Collura K."/>
            <person name="Wissotski M."/>
            <person name="Ashley E."/>
            <person name="Morrow D."/>
            <person name="Fernandes J."/>
            <person name="Walbot V."/>
            <person name="Yu Y."/>
        </authorList>
    </citation>
    <scope>NUCLEOTIDE SEQUENCE</scope>
    <source>
        <strain evidence="2">B73</strain>
    </source>
</reference>
<dbReference type="GeneID" id="100383107"/>
<protein>
    <submittedName>
        <fullName evidence="2">Uncharacterized protein</fullName>
    </submittedName>
</protein>
<proteinExistence type="evidence at transcript level"/>
<evidence type="ECO:0000313" key="2">
    <source>
        <dbReference type="EMBL" id="ACN32079.1"/>
    </source>
</evidence>
<organism evidence="2">
    <name type="scientific">Zea mays</name>
    <name type="common">Maize</name>
    <dbReference type="NCBI Taxonomy" id="4577"/>
    <lineage>
        <taxon>Eukaryota</taxon>
        <taxon>Viridiplantae</taxon>
        <taxon>Streptophyta</taxon>
        <taxon>Embryophyta</taxon>
        <taxon>Tracheophyta</taxon>
        <taxon>Spermatophyta</taxon>
        <taxon>Magnoliopsida</taxon>
        <taxon>Liliopsida</taxon>
        <taxon>Poales</taxon>
        <taxon>Poaceae</taxon>
        <taxon>PACMAD clade</taxon>
        <taxon>Panicoideae</taxon>
        <taxon>Andropogonodae</taxon>
        <taxon>Andropogoneae</taxon>
        <taxon>Tripsacinae</taxon>
        <taxon>Zea</taxon>
    </lineage>
</organism>
<dbReference type="AlphaFoldDB" id="C0PD34"/>
<feature type="region of interest" description="Disordered" evidence="1">
    <location>
        <begin position="75"/>
        <end position="107"/>
    </location>
</feature>
<sequence>MASLRASRCAPGSCSSLFSGLRALAPLLARRPSPTAPGRSSLLSSSCAAPSSLLSSSVCARPYPLLLRVATSLPSSPASPWHGRLRPPSPPSPAGAHRPRPRVVGPLQRRSSLTEPWSLYLCSTTTSPQPLWGLVISRVLLWAHASLLEHQSEFGSSAAVLLSFLLHMFGPSMSTYSVVASRASTCPSHRRRPAWPLLCPCGAPARRRLVSSSALPSPARAPFFMALGSAESSSAMASSSLPRLSGVWPAPSLLLSATRPAACVCCATSRPRWARE</sequence>
<dbReference type="RefSeq" id="NP_001169248.1">
    <property type="nucleotide sequence ID" value="NM_001175777.1"/>
</dbReference>